<comment type="caution">
    <text evidence="1">The sequence shown here is derived from an EMBL/GenBank/DDBJ whole genome shotgun (WGS) entry which is preliminary data.</text>
</comment>
<evidence type="ECO:0000313" key="2">
    <source>
        <dbReference type="Proteomes" id="UP000559117"/>
    </source>
</evidence>
<gene>
    <name evidence="1" type="ORF">HNR32_002817</name>
</gene>
<protein>
    <submittedName>
        <fullName evidence="1">Transposase InsO family protein</fullName>
    </submittedName>
</protein>
<dbReference type="InterPro" id="IPR012337">
    <property type="entry name" value="RNaseH-like_sf"/>
</dbReference>
<dbReference type="Proteomes" id="UP000559117">
    <property type="component" value="Unassembled WGS sequence"/>
</dbReference>
<dbReference type="EMBL" id="JACHFH010000081">
    <property type="protein sequence ID" value="MBB5337654.1"/>
    <property type="molecule type" value="Genomic_DNA"/>
</dbReference>
<name>A0A840UXQ9_9FIRM</name>
<keyword evidence="2" id="KW-1185">Reference proteome</keyword>
<dbReference type="SUPFAM" id="SSF53098">
    <property type="entry name" value="Ribonuclease H-like"/>
    <property type="match status" value="1"/>
</dbReference>
<dbReference type="AlphaFoldDB" id="A0A840UXQ9"/>
<dbReference type="GO" id="GO:0003676">
    <property type="term" value="F:nucleic acid binding"/>
    <property type="evidence" value="ECO:0007669"/>
    <property type="project" value="InterPro"/>
</dbReference>
<proteinExistence type="predicted"/>
<evidence type="ECO:0000313" key="1">
    <source>
        <dbReference type="EMBL" id="MBB5337654.1"/>
    </source>
</evidence>
<sequence>MPGQETIQESNSSLPWTKAVGKAWSKEVSGYTRGRQFQQKSLHVHALRKAFRVAKPLILNSDQGCQFTSNEYVEFLKGNNIYQSMDGKSRWADNIMIKR</sequence>
<organism evidence="1 2">
    <name type="scientific">Pectinatus brassicae</name>
    <dbReference type="NCBI Taxonomy" id="862415"/>
    <lineage>
        <taxon>Bacteria</taxon>
        <taxon>Bacillati</taxon>
        <taxon>Bacillota</taxon>
        <taxon>Negativicutes</taxon>
        <taxon>Selenomonadales</taxon>
        <taxon>Selenomonadaceae</taxon>
        <taxon>Pectinatus</taxon>
    </lineage>
</organism>
<dbReference type="InterPro" id="IPR036397">
    <property type="entry name" value="RNaseH_sf"/>
</dbReference>
<accession>A0A840UXQ9</accession>
<dbReference type="Gene3D" id="3.30.420.10">
    <property type="entry name" value="Ribonuclease H-like superfamily/Ribonuclease H"/>
    <property type="match status" value="1"/>
</dbReference>
<reference evidence="1 2" key="1">
    <citation type="submission" date="2020-08" db="EMBL/GenBank/DDBJ databases">
        <title>Genomic Encyclopedia of Type Strains, Phase IV (KMG-IV): sequencing the most valuable type-strain genomes for metagenomic binning, comparative biology and taxonomic classification.</title>
        <authorList>
            <person name="Goeker M."/>
        </authorList>
    </citation>
    <scope>NUCLEOTIDE SEQUENCE [LARGE SCALE GENOMIC DNA]</scope>
    <source>
        <strain evidence="1 2">DSM 24661</strain>
    </source>
</reference>